<protein>
    <submittedName>
        <fullName evidence="1">Uncharacterized protein</fullName>
    </submittedName>
</protein>
<evidence type="ECO:0000313" key="1">
    <source>
        <dbReference type="EMBL" id="BAN59555.1"/>
    </source>
</evidence>
<dbReference type="GeneID" id="16511366"/>
<proteinExistence type="predicted"/>
<name>S6BUT0_9CAUD</name>
<dbReference type="KEGG" id="vg:16511366"/>
<organism evidence="1 2">
    <name type="scientific">Bacillus phage phiNIT1</name>
    <dbReference type="NCBI Taxonomy" id="207656"/>
    <lineage>
        <taxon>Viruses</taxon>
        <taxon>Duplodnaviria</taxon>
        <taxon>Heunggongvirae</taxon>
        <taxon>Uroviricota</taxon>
        <taxon>Caudoviricetes</taxon>
        <taxon>Herelleviridae</taxon>
        <taxon>Bastillevirinae</taxon>
        <taxon>Nitunavirus</taxon>
        <taxon>Nitunavirus NIT1</taxon>
    </lineage>
</organism>
<evidence type="ECO:0000313" key="2">
    <source>
        <dbReference type="Proteomes" id="UP000014701"/>
    </source>
</evidence>
<dbReference type="Proteomes" id="UP000014701">
    <property type="component" value="Segment"/>
</dbReference>
<accession>S6BUT0</accession>
<reference evidence="1 2" key="1">
    <citation type="submission" date="2013-02" db="EMBL/GenBank/DDBJ databases">
        <title>phiNIT1 genome sequensing.</title>
        <authorList>
            <person name="Ozaki T."/>
            <person name="Kaneko J."/>
        </authorList>
    </citation>
    <scope>NUCLEOTIDE SEQUENCE [LARGE SCALE GENOMIC DNA]</scope>
    <source>
        <strain evidence="1">PhiNIT1</strain>
    </source>
</reference>
<keyword evidence="2" id="KW-1185">Reference proteome</keyword>
<sequence length="64" mass="6803">MQWARSDSNTLTPKGTDLQSAVTLQRYRSPLLMAKDPPHLPIIASLPSSAATVGKVPSPSVTCL</sequence>
<dbReference type="EMBL" id="AP013029">
    <property type="protein sequence ID" value="BAN59555.1"/>
    <property type="molecule type" value="Genomic_DNA"/>
</dbReference>
<dbReference type="RefSeq" id="YP_008318323.1">
    <property type="nucleotide sequence ID" value="NC_021856.1"/>
</dbReference>
<gene>
    <name evidence="1" type="primary">orf64a</name>
</gene>